<keyword evidence="5" id="KW-0378">Hydrolase</keyword>
<evidence type="ECO:0000256" key="4">
    <source>
        <dbReference type="ARBA" id="ARBA00022723"/>
    </source>
</evidence>
<dbReference type="Gene3D" id="3.40.390.10">
    <property type="entry name" value="Collagenase (Catalytic Domain)"/>
    <property type="match status" value="1"/>
</dbReference>
<protein>
    <submittedName>
        <fullName evidence="10">Peptidyl-Lys metalloendopeptidase</fullName>
    </submittedName>
</protein>
<dbReference type="InterPro" id="IPR050414">
    <property type="entry name" value="Fungal_M35_metalloproteases"/>
</dbReference>
<keyword evidence="4" id="KW-0479">Metal-binding</keyword>
<feature type="signal peptide" evidence="8">
    <location>
        <begin position="1"/>
        <end position="24"/>
    </location>
</feature>
<dbReference type="GeneID" id="59341286"/>
<gene>
    <name evidence="10" type="ORF">MIND_00186100</name>
</gene>
<keyword evidence="7" id="KW-0482">Metalloprotease</keyword>
<evidence type="ECO:0000256" key="3">
    <source>
        <dbReference type="ARBA" id="ARBA00022670"/>
    </source>
</evidence>
<evidence type="ECO:0000313" key="10">
    <source>
        <dbReference type="EMBL" id="KAF7311757.1"/>
    </source>
</evidence>
<keyword evidence="8" id="KW-0732">Signal</keyword>
<keyword evidence="11" id="KW-1185">Reference proteome</keyword>
<dbReference type="SUPFAM" id="SSF55486">
    <property type="entry name" value="Metalloproteases ('zincins'), catalytic domain"/>
    <property type="match status" value="1"/>
</dbReference>
<evidence type="ECO:0000256" key="6">
    <source>
        <dbReference type="ARBA" id="ARBA00022833"/>
    </source>
</evidence>
<dbReference type="Proteomes" id="UP000636479">
    <property type="component" value="Unassembled WGS sequence"/>
</dbReference>
<sequence length="200" mass="21672">MLAAFVSTALTAAAALSFATAVSATPATLDKRINFRSCSVAQQDQVVAGVAEAQRYADDAVRNLQTKPDTSRFRAWFGDFDTARHETVLENFRKIANSRFGSYTYDCACDSPYSFGQVRPEEFGVIGICPRFWDAPATGTNSKGGVLVHLASQFKSLAATDILFPGKDAAFNIAMRDPAKALANAANYEYFAENDAPTRD</sequence>
<dbReference type="PANTHER" id="PTHR37016:SF3">
    <property type="entry name" value="NEUTRAL PROTEASE 2-RELATED"/>
    <property type="match status" value="1"/>
</dbReference>
<feature type="domain" description="Lysine-specific metallo-endopeptidase" evidence="9">
    <location>
        <begin position="62"/>
        <end position="193"/>
    </location>
</feature>
<evidence type="ECO:0000256" key="8">
    <source>
        <dbReference type="SAM" id="SignalP"/>
    </source>
</evidence>
<keyword evidence="3" id="KW-0645">Protease</keyword>
<dbReference type="EMBL" id="JACAZF010000002">
    <property type="protein sequence ID" value="KAF7311757.1"/>
    <property type="molecule type" value="Genomic_DNA"/>
</dbReference>
<dbReference type="GO" id="GO:0004222">
    <property type="term" value="F:metalloendopeptidase activity"/>
    <property type="evidence" value="ECO:0007669"/>
    <property type="project" value="InterPro"/>
</dbReference>
<dbReference type="Pfam" id="PF14521">
    <property type="entry name" value="Aspzincin_M35"/>
    <property type="match status" value="1"/>
</dbReference>
<feature type="chain" id="PRO_5034644905" evidence="8">
    <location>
        <begin position="25"/>
        <end position="200"/>
    </location>
</feature>
<dbReference type="PANTHER" id="PTHR37016">
    <property type="match status" value="1"/>
</dbReference>
<dbReference type="OrthoDB" id="2756988at2759"/>
<organism evidence="10 11">
    <name type="scientific">Mycena indigotica</name>
    <dbReference type="NCBI Taxonomy" id="2126181"/>
    <lineage>
        <taxon>Eukaryota</taxon>
        <taxon>Fungi</taxon>
        <taxon>Dikarya</taxon>
        <taxon>Basidiomycota</taxon>
        <taxon>Agaricomycotina</taxon>
        <taxon>Agaricomycetes</taxon>
        <taxon>Agaricomycetidae</taxon>
        <taxon>Agaricales</taxon>
        <taxon>Marasmiineae</taxon>
        <taxon>Mycenaceae</taxon>
        <taxon>Mycena</taxon>
    </lineage>
</organism>
<comment type="similarity">
    <text evidence="2">Belongs to the peptidase M35 family.</text>
</comment>
<keyword evidence="6" id="KW-0862">Zinc</keyword>
<dbReference type="InterPro" id="IPR029463">
    <property type="entry name" value="Lys_MEP"/>
</dbReference>
<evidence type="ECO:0000256" key="1">
    <source>
        <dbReference type="ARBA" id="ARBA00001947"/>
    </source>
</evidence>
<evidence type="ECO:0000256" key="5">
    <source>
        <dbReference type="ARBA" id="ARBA00022801"/>
    </source>
</evidence>
<dbReference type="GO" id="GO:0046872">
    <property type="term" value="F:metal ion binding"/>
    <property type="evidence" value="ECO:0007669"/>
    <property type="project" value="UniProtKB-KW"/>
</dbReference>
<evidence type="ECO:0000256" key="7">
    <source>
        <dbReference type="ARBA" id="ARBA00023049"/>
    </source>
</evidence>
<dbReference type="RefSeq" id="XP_037223865.1">
    <property type="nucleotide sequence ID" value="XM_037358770.1"/>
</dbReference>
<name>A0A8H6T885_9AGAR</name>
<dbReference type="SMART" id="SM01351">
    <property type="entry name" value="Aspzincin_M35"/>
    <property type="match status" value="1"/>
</dbReference>
<dbReference type="AlphaFoldDB" id="A0A8H6T885"/>
<accession>A0A8H6T885</accession>
<dbReference type="GO" id="GO:0006508">
    <property type="term" value="P:proteolysis"/>
    <property type="evidence" value="ECO:0007669"/>
    <property type="project" value="UniProtKB-KW"/>
</dbReference>
<evidence type="ECO:0000313" key="11">
    <source>
        <dbReference type="Proteomes" id="UP000636479"/>
    </source>
</evidence>
<evidence type="ECO:0000259" key="9">
    <source>
        <dbReference type="SMART" id="SM01351"/>
    </source>
</evidence>
<comment type="caution">
    <text evidence="10">The sequence shown here is derived from an EMBL/GenBank/DDBJ whole genome shotgun (WGS) entry which is preliminary data.</text>
</comment>
<comment type="cofactor">
    <cofactor evidence="1">
        <name>Zn(2+)</name>
        <dbReference type="ChEBI" id="CHEBI:29105"/>
    </cofactor>
</comment>
<dbReference type="InterPro" id="IPR024079">
    <property type="entry name" value="MetalloPept_cat_dom_sf"/>
</dbReference>
<reference evidence="10" key="1">
    <citation type="submission" date="2020-05" db="EMBL/GenBank/DDBJ databases">
        <title>Mycena genomes resolve the evolution of fungal bioluminescence.</title>
        <authorList>
            <person name="Tsai I.J."/>
        </authorList>
    </citation>
    <scope>NUCLEOTIDE SEQUENCE</scope>
    <source>
        <strain evidence="10">171206Taipei</strain>
    </source>
</reference>
<proteinExistence type="inferred from homology"/>
<evidence type="ECO:0000256" key="2">
    <source>
        <dbReference type="ARBA" id="ARBA00010279"/>
    </source>
</evidence>